<feature type="domain" description="Methyltransferase" evidence="2">
    <location>
        <begin position="73"/>
        <end position="164"/>
    </location>
</feature>
<dbReference type="AlphaFoldDB" id="A0A8J7LBJ1"/>
<dbReference type="InterPro" id="IPR029063">
    <property type="entry name" value="SAM-dependent_MTases_sf"/>
</dbReference>
<dbReference type="Pfam" id="PF13649">
    <property type="entry name" value="Methyltransf_25"/>
    <property type="match status" value="1"/>
</dbReference>
<organism evidence="3 4">
    <name type="scientific">Amazonocrinis nigriterrae CENA67</name>
    <dbReference type="NCBI Taxonomy" id="2794033"/>
    <lineage>
        <taxon>Bacteria</taxon>
        <taxon>Bacillati</taxon>
        <taxon>Cyanobacteriota</taxon>
        <taxon>Cyanophyceae</taxon>
        <taxon>Nostocales</taxon>
        <taxon>Nostocaceae</taxon>
        <taxon>Amazonocrinis</taxon>
        <taxon>Amazonocrinis nigriterrae</taxon>
    </lineage>
</organism>
<evidence type="ECO:0000256" key="1">
    <source>
        <dbReference type="ARBA" id="ARBA00022679"/>
    </source>
</evidence>
<comment type="caution">
    <text evidence="3">The sequence shown here is derived from an EMBL/GenBank/DDBJ whole genome shotgun (WGS) entry which is preliminary data.</text>
</comment>
<keyword evidence="1" id="KW-0808">Transferase</keyword>
<dbReference type="CDD" id="cd02440">
    <property type="entry name" value="AdoMet_MTases"/>
    <property type="match status" value="1"/>
</dbReference>
<sequence length="282" mass="32573">MSRESETQTALISEKLPIYCQQENTVKSGNTDFHYDGRHYDLIYENSYLIPPQLKEQEILFWIDLATQFGDPILELCCGTGRIAIRLAEKGFQVTGLDSAESMLAEARKKSSQVEWIEADVRDFRINQKFSLIIFPINSIWHLSNIEAIESCLACVKNHLKPGGNFVIDVFNPCSKETINMLCDQRKNLYSAYPHPDGKGTVLVTYSNEFDFTQQIYKQKLFYQLLGQEKEIVEEMTYRLYFPQELEALLKYNGFTIESKFGWYDQTPFASGAIQQLIVCHH</sequence>
<name>A0A8J7LBJ1_9NOST</name>
<gene>
    <name evidence="3" type="ORF">I8748_26940</name>
</gene>
<dbReference type="SUPFAM" id="SSF53335">
    <property type="entry name" value="S-adenosyl-L-methionine-dependent methyltransferases"/>
    <property type="match status" value="1"/>
</dbReference>
<keyword evidence="4" id="KW-1185">Reference proteome</keyword>
<dbReference type="Gene3D" id="2.20.130.10">
    <property type="entry name" value="CAC2371-like domains"/>
    <property type="match status" value="1"/>
</dbReference>
<dbReference type="InterPro" id="IPR041698">
    <property type="entry name" value="Methyltransf_25"/>
</dbReference>
<dbReference type="EMBL" id="JAECZC010000070">
    <property type="protein sequence ID" value="MBH8565765.1"/>
    <property type="molecule type" value="Genomic_DNA"/>
</dbReference>
<keyword evidence="3" id="KW-0489">Methyltransferase</keyword>
<dbReference type="GO" id="GO:0032259">
    <property type="term" value="P:methylation"/>
    <property type="evidence" value="ECO:0007669"/>
    <property type="project" value="UniProtKB-KW"/>
</dbReference>
<dbReference type="RefSeq" id="WP_198127553.1">
    <property type="nucleotide sequence ID" value="NZ_JAECZC010000070.1"/>
</dbReference>
<dbReference type="GO" id="GO:0008168">
    <property type="term" value="F:methyltransferase activity"/>
    <property type="evidence" value="ECO:0007669"/>
    <property type="project" value="UniProtKB-KW"/>
</dbReference>
<protein>
    <submittedName>
        <fullName evidence="3">Methyltransferase domain-containing protein</fullName>
    </submittedName>
</protein>
<evidence type="ECO:0000259" key="2">
    <source>
        <dbReference type="Pfam" id="PF13649"/>
    </source>
</evidence>
<accession>A0A8J7LBJ1</accession>
<reference evidence="3 4" key="1">
    <citation type="journal article" date="2021" name="Int. J. Syst. Evol. Microbiol.">
        <title>Amazonocrinis nigriterrae gen. nov., sp. nov., Atlanticothrix silvestris gen. nov., sp. nov. and Dendronalium phyllosphericum gen. nov., sp. nov., nostocacean cyanobacteria from Brazilian environments.</title>
        <authorList>
            <person name="Alvarenga D.O."/>
            <person name="Andreote A.P.D."/>
            <person name="Branco L.H.Z."/>
            <person name="Delbaje E."/>
            <person name="Cruz R.B."/>
            <person name="Varani A.M."/>
            <person name="Fiore M.F."/>
        </authorList>
    </citation>
    <scope>NUCLEOTIDE SEQUENCE [LARGE SCALE GENOMIC DNA]</scope>
    <source>
        <strain evidence="3 4">CENA67</strain>
    </source>
</reference>
<proteinExistence type="predicted"/>
<evidence type="ECO:0000313" key="4">
    <source>
        <dbReference type="Proteomes" id="UP000632766"/>
    </source>
</evidence>
<evidence type="ECO:0000313" key="3">
    <source>
        <dbReference type="EMBL" id="MBH8565765.1"/>
    </source>
</evidence>
<dbReference type="Proteomes" id="UP000632766">
    <property type="component" value="Unassembled WGS sequence"/>
</dbReference>
<dbReference type="Gene3D" id="3.40.50.150">
    <property type="entry name" value="Vaccinia Virus protein VP39"/>
    <property type="match status" value="1"/>
</dbReference>
<dbReference type="PANTHER" id="PTHR43861">
    <property type="entry name" value="TRANS-ACONITATE 2-METHYLTRANSFERASE-RELATED"/>
    <property type="match status" value="1"/>
</dbReference>